<dbReference type="OrthoDB" id="1934954at2759"/>
<proteinExistence type="predicted"/>
<evidence type="ECO:0000313" key="2">
    <source>
        <dbReference type="EMBL" id="RKO87500.1"/>
    </source>
</evidence>
<dbReference type="InterPro" id="IPR016162">
    <property type="entry name" value="Ald_DH_N"/>
</dbReference>
<sequence length="192" mass="20659">MESTPSPTLLLAQQARLASHAMQTVTAVQKSAALASIAQILAERKGDILDANRIDLENAKQEVEAGRLSSSLFKRLDLAGPDGEKYASLLDGVKDVDNLPDPTARPEVVVQISCLALKSGNAVILKGGKEATHSNEALFRAIKEGLRASDLPPAAVQLVHGRNEVEELLAMDAYVDLVIPRGSKQLVFNERW</sequence>
<dbReference type="Proteomes" id="UP000269721">
    <property type="component" value="Unassembled WGS sequence"/>
</dbReference>
<dbReference type="SUPFAM" id="SSF53720">
    <property type="entry name" value="ALDH-like"/>
    <property type="match status" value="1"/>
</dbReference>
<evidence type="ECO:0000259" key="1">
    <source>
        <dbReference type="Pfam" id="PF00171"/>
    </source>
</evidence>
<feature type="domain" description="Aldehyde dehydrogenase" evidence="1">
    <location>
        <begin position="113"/>
        <end position="185"/>
    </location>
</feature>
<dbReference type="InterPro" id="IPR016161">
    <property type="entry name" value="Ald_DH/histidinol_DH"/>
</dbReference>
<dbReference type="AlphaFoldDB" id="A0A4P9W9L3"/>
<reference evidence="3" key="1">
    <citation type="journal article" date="2018" name="Nat. Microbiol.">
        <title>Leveraging single-cell genomics to expand the fungal tree of life.</title>
        <authorList>
            <person name="Ahrendt S.R."/>
            <person name="Quandt C.A."/>
            <person name="Ciobanu D."/>
            <person name="Clum A."/>
            <person name="Salamov A."/>
            <person name="Andreopoulos B."/>
            <person name="Cheng J.F."/>
            <person name="Woyke T."/>
            <person name="Pelin A."/>
            <person name="Henrissat B."/>
            <person name="Reynolds N.K."/>
            <person name="Benny G.L."/>
            <person name="Smith M.E."/>
            <person name="James T.Y."/>
            <person name="Grigoriev I.V."/>
        </authorList>
    </citation>
    <scope>NUCLEOTIDE SEQUENCE [LARGE SCALE GENOMIC DNA]</scope>
</reference>
<organism evidence="2 3">
    <name type="scientific">Blyttiomyces helicus</name>
    <dbReference type="NCBI Taxonomy" id="388810"/>
    <lineage>
        <taxon>Eukaryota</taxon>
        <taxon>Fungi</taxon>
        <taxon>Fungi incertae sedis</taxon>
        <taxon>Chytridiomycota</taxon>
        <taxon>Chytridiomycota incertae sedis</taxon>
        <taxon>Chytridiomycetes</taxon>
        <taxon>Chytridiomycetes incertae sedis</taxon>
        <taxon>Blyttiomyces</taxon>
    </lineage>
</organism>
<dbReference type="Gene3D" id="3.40.605.10">
    <property type="entry name" value="Aldehyde Dehydrogenase, Chain A, domain 1"/>
    <property type="match status" value="2"/>
</dbReference>
<dbReference type="InterPro" id="IPR015590">
    <property type="entry name" value="Aldehyde_DH_dom"/>
</dbReference>
<dbReference type="PANTHER" id="PTHR11063:SF8">
    <property type="entry name" value="DELTA-1-PYRROLINE-5-CARBOXYLATE SYNTHASE"/>
    <property type="match status" value="1"/>
</dbReference>
<dbReference type="Pfam" id="PF00171">
    <property type="entry name" value="Aldedh"/>
    <property type="match status" value="1"/>
</dbReference>
<keyword evidence="3" id="KW-1185">Reference proteome</keyword>
<accession>A0A4P9W9L3</accession>
<name>A0A4P9W9L3_9FUNG</name>
<protein>
    <submittedName>
        <fullName evidence="2">Aldehyde/histidinol dehydrogenase</fullName>
    </submittedName>
</protein>
<dbReference type="PANTHER" id="PTHR11063">
    <property type="entry name" value="GLUTAMATE SEMIALDEHYDE DEHYDROGENASE"/>
    <property type="match status" value="1"/>
</dbReference>
<dbReference type="GO" id="GO:0004350">
    <property type="term" value="F:glutamate-5-semialdehyde dehydrogenase activity"/>
    <property type="evidence" value="ECO:0007669"/>
    <property type="project" value="TreeGrafter"/>
</dbReference>
<dbReference type="EMBL" id="KZ997375">
    <property type="protein sequence ID" value="RKO87500.1"/>
    <property type="molecule type" value="Genomic_DNA"/>
</dbReference>
<evidence type="ECO:0000313" key="3">
    <source>
        <dbReference type="Proteomes" id="UP000269721"/>
    </source>
</evidence>
<gene>
    <name evidence="2" type="ORF">BDK51DRAFT_26814</name>
</gene>